<keyword evidence="3" id="KW-1185">Reference proteome</keyword>
<dbReference type="EMBL" id="JAAAIM010000126">
    <property type="protein sequence ID" value="KAG0294237.1"/>
    <property type="molecule type" value="Genomic_DNA"/>
</dbReference>
<dbReference type="Gene3D" id="3.80.10.10">
    <property type="entry name" value="Ribonuclease Inhibitor"/>
    <property type="match status" value="1"/>
</dbReference>
<dbReference type="PANTHER" id="PTHR38926:SF72">
    <property type="entry name" value="IM:7136021-RELATED"/>
    <property type="match status" value="1"/>
</dbReference>
<dbReference type="Proteomes" id="UP001194696">
    <property type="component" value="Unassembled WGS sequence"/>
</dbReference>
<organism evidence="2 3">
    <name type="scientific">Linnemannia gamsii</name>
    <dbReference type="NCBI Taxonomy" id="64522"/>
    <lineage>
        <taxon>Eukaryota</taxon>
        <taxon>Fungi</taxon>
        <taxon>Fungi incertae sedis</taxon>
        <taxon>Mucoromycota</taxon>
        <taxon>Mortierellomycotina</taxon>
        <taxon>Mortierellomycetes</taxon>
        <taxon>Mortierellales</taxon>
        <taxon>Mortierellaceae</taxon>
        <taxon>Linnemannia</taxon>
    </lineage>
</organism>
<evidence type="ECO:0000313" key="3">
    <source>
        <dbReference type="Proteomes" id="UP001194696"/>
    </source>
</evidence>
<evidence type="ECO:0008006" key="4">
    <source>
        <dbReference type="Google" id="ProtNLM"/>
    </source>
</evidence>
<accession>A0ABQ7K9H5</accession>
<reference evidence="2 3" key="1">
    <citation type="journal article" date="2020" name="Fungal Divers.">
        <title>Resolving the Mortierellaceae phylogeny through synthesis of multi-gene phylogenetics and phylogenomics.</title>
        <authorList>
            <person name="Vandepol N."/>
            <person name="Liber J."/>
            <person name="Desiro A."/>
            <person name="Na H."/>
            <person name="Kennedy M."/>
            <person name="Barry K."/>
            <person name="Grigoriev I.V."/>
            <person name="Miller A.N."/>
            <person name="O'Donnell K."/>
            <person name="Stajich J.E."/>
            <person name="Bonito G."/>
        </authorList>
    </citation>
    <scope>NUCLEOTIDE SEQUENCE [LARGE SCALE GENOMIC DNA]</scope>
    <source>
        <strain evidence="2 3">AD045</strain>
    </source>
</reference>
<dbReference type="SUPFAM" id="SSF52047">
    <property type="entry name" value="RNI-like"/>
    <property type="match status" value="1"/>
</dbReference>
<dbReference type="PANTHER" id="PTHR38926">
    <property type="entry name" value="F-BOX DOMAIN CONTAINING PROTEIN, EXPRESSED"/>
    <property type="match status" value="1"/>
</dbReference>
<dbReference type="InterPro" id="IPR032675">
    <property type="entry name" value="LRR_dom_sf"/>
</dbReference>
<name>A0ABQ7K9H5_9FUNG</name>
<protein>
    <recommendedName>
        <fullName evidence="4">F-box domain-containing protein</fullName>
    </recommendedName>
</protein>
<comment type="caution">
    <text evidence="2">The sequence shown here is derived from an EMBL/GenBank/DDBJ whole genome shotgun (WGS) entry which is preliminary data.</text>
</comment>
<gene>
    <name evidence="2" type="ORF">BGZ96_001540</name>
</gene>
<evidence type="ECO:0000256" key="1">
    <source>
        <dbReference type="SAM" id="MobiDB-lite"/>
    </source>
</evidence>
<sequence>MSDSDEPSSSLKSKDYVASADPSISDEAEAKLARINALLESIASIPPIVDILISNLSYKDKLSCLHVCKLWSSIAQCYLWQHVRFRDVTAVPVPLTDENKAIVRSRAHRIRSLASSLADTTLLEMQCTHLESLELWVATHPRSSSNFTNFNFILDDNPGTAALFPPVVGPTAIGLIPMNRHLSSIDFKQIEYLSLSFTPELFLSFSQLPLRSLRLGLTWNGSESLSLAPFLSNCPSTLEKLEIYSDRPLPFHFMQLHYEISMTPEQAAPLQLPSLPNLRTLKFTSDVCIRDATMCLFPLLRQCPNLEELWIPSLHTVESATDFFNLILGKCLSIKTLRLSPPRSTIKQRTKGLRGVELQVMLQDECPVITTLVLNSGWSLETIELTCINPEHTIVPNPYVSTILQSCDRLKTLVVSSYGHDKSPISLRELVETNWASNQLENLSFLVSEKMHGGKGWWVETIGDNEQLQEDIAMLLFQLSMKYHAQKKYKGSIPSWLEIEAMLLPFEAAVYHTGGAMSLAAWKRIRPEISEPLSYMPQQPSVRDYSDGDISVPITATE</sequence>
<feature type="region of interest" description="Disordered" evidence="1">
    <location>
        <begin position="538"/>
        <end position="558"/>
    </location>
</feature>
<proteinExistence type="predicted"/>
<evidence type="ECO:0000313" key="2">
    <source>
        <dbReference type="EMBL" id="KAG0294237.1"/>
    </source>
</evidence>